<dbReference type="InterPro" id="IPR001891">
    <property type="entry name" value="Malic_OxRdtase"/>
</dbReference>
<feature type="domain" description="Malic enzyme N-terminal" evidence="9">
    <location>
        <begin position="1"/>
        <end position="61"/>
    </location>
</feature>
<dbReference type="Gene3D" id="3.40.50.720">
    <property type="entry name" value="NAD(P)-binding Rossmann-like Domain"/>
    <property type="match status" value="1"/>
</dbReference>
<dbReference type="GO" id="GO:0005739">
    <property type="term" value="C:mitochondrion"/>
    <property type="evidence" value="ECO:0007669"/>
    <property type="project" value="TreeGrafter"/>
</dbReference>
<evidence type="ECO:0000259" key="9">
    <source>
        <dbReference type="SMART" id="SM01274"/>
    </source>
</evidence>
<dbReference type="PROSITE" id="PS00331">
    <property type="entry name" value="MALIC_ENZYMES"/>
    <property type="match status" value="1"/>
</dbReference>
<dbReference type="GO" id="GO:0051287">
    <property type="term" value="F:NAD binding"/>
    <property type="evidence" value="ECO:0007669"/>
    <property type="project" value="InterPro"/>
</dbReference>
<dbReference type="FunFam" id="3.40.50.720:FF:000060">
    <property type="entry name" value="Malic enzyme"/>
    <property type="match status" value="1"/>
</dbReference>
<gene>
    <name evidence="10" type="ORF">KUF71_006555</name>
</gene>
<evidence type="ECO:0000259" key="8">
    <source>
        <dbReference type="SMART" id="SM00919"/>
    </source>
</evidence>
<evidence type="ECO:0000256" key="2">
    <source>
        <dbReference type="ARBA" id="ARBA00008785"/>
    </source>
</evidence>
<keyword evidence="4 7" id="KW-0560">Oxidoreductase</keyword>
<dbReference type="Gene3D" id="3.40.50.10380">
    <property type="entry name" value="Malic enzyme, N-terminal domain"/>
    <property type="match status" value="1"/>
</dbReference>
<organism evidence="10 11">
    <name type="scientific">Frankliniella fusca</name>
    <dbReference type="NCBI Taxonomy" id="407009"/>
    <lineage>
        <taxon>Eukaryota</taxon>
        <taxon>Metazoa</taxon>
        <taxon>Ecdysozoa</taxon>
        <taxon>Arthropoda</taxon>
        <taxon>Hexapoda</taxon>
        <taxon>Insecta</taxon>
        <taxon>Pterygota</taxon>
        <taxon>Neoptera</taxon>
        <taxon>Paraneoptera</taxon>
        <taxon>Thysanoptera</taxon>
        <taxon>Terebrantia</taxon>
        <taxon>Thripoidea</taxon>
        <taxon>Thripidae</taxon>
        <taxon>Frankliniella</taxon>
    </lineage>
</organism>
<evidence type="ECO:0000256" key="6">
    <source>
        <dbReference type="PIRSR" id="PIRSR000106-3"/>
    </source>
</evidence>
<dbReference type="AlphaFoldDB" id="A0AAE1LVI9"/>
<dbReference type="InterPro" id="IPR036291">
    <property type="entry name" value="NAD(P)-bd_dom_sf"/>
</dbReference>
<dbReference type="SMART" id="SM00919">
    <property type="entry name" value="Malic_M"/>
    <property type="match status" value="1"/>
</dbReference>
<reference evidence="10" key="1">
    <citation type="submission" date="2021-07" db="EMBL/GenBank/DDBJ databases">
        <authorList>
            <person name="Catto M.A."/>
            <person name="Jacobson A."/>
            <person name="Kennedy G."/>
            <person name="Labadie P."/>
            <person name="Hunt B.G."/>
            <person name="Srinivasan R."/>
        </authorList>
    </citation>
    <scope>NUCLEOTIDE SEQUENCE</scope>
    <source>
        <strain evidence="10">PL_HMW_Pooled</strain>
        <tissue evidence="10">Head</tissue>
    </source>
</reference>
<comment type="similarity">
    <text evidence="2 7">Belongs to the malic enzymes family.</text>
</comment>
<dbReference type="InterPro" id="IPR012301">
    <property type="entry name" value="Malic_N_dom"/>
</dbReference>
<evidence type="ECO:0000256" key="7">
    <source>
        <dbReference type="RuleBase" id="RU003426"/>
    </source>
</evidence>
<dbReference type="SUPFAM" id="SSF53223">
    <property type="entry name" value="Aminoacid dehydrogenase-like, N-terminal domain"/>
    <property type="match status" value="1"/>
</dbReference>
<dbReference type="Proteomes" id="UP001219518">
    <property type="component" value="Unassembled WGS sequence"/>
</dbReference>
<feature type="domain" description="Malic enzyme NAD-binding" evidence="8">
    <location>
        <begin position="71"/>
        <end position="324"/>
    </location>
</feature>
<dbReference type="PRINTS" id="PR00072">
    <property type="entry name" value="MALOXRDTASE"/>
</dbReference>
<feature type="binding site" evidence="5">
    <location>
        <position position="211"/>
    </location>
    <ligand>
        <name>(S)-malate</name>
        <dbReference type="ChEBI" id="CHEBI:15589"/>
    </ligand>
</feature>
<proteinExistence type="inferred from homology"/>
<sequence length="364" mass="39341">MALLDDPLYIGLRQKRVTGAAYDEFIEEFMRAVVRRFGQTTLIQFEDFGNHNAFRLLEKYRDQYCTFNDDIQGTASVAVAGILASLRVTNTRLSDNVLLFQGAGEASLGIASLCVMAMMNEGTSEAAALKRIWLVDSRGLIVKNRPEGGVTGEKVRFAQDHAPVKTLAEAVKTVKPSILIGAAAIGGAFTPEILQTMAANNKKPIVFALSNPTSKAECTAEDAYKHTNGTVVFASGSPFPPVTYNGKTFYPGQGNNAYIFPGVALGVICAGVKHISDEIFFLAAQTLANLVSQKDLDSGSLYPPLEDIQHCSSVIAEAVAEYAYKNGTASTYPKPADIKAYIRSQQYDYTYSSALPAVYAWPDA</sequence>
<reference evidence="10" key="2">
    <citation type="journal article" date="2023" name="BMC Genomics">
        <title>Pest status, molecular evolution, and epigenetic factors derived from the genome assembly of Frankliniella fusca, a thysanopteran phytovirus vector.</title>
        <authorList>
            <person name="Catto M.A."/>
            <person name="Labadie P.E."/>
            <person name="Jacobson A.L."/>
            <person name="Kennedy G.G."/>
            <person name="Srinivasan R."/>
            <person name="Hunt B.G."/>
        </authorList>
    </citation>
    <scope>NUCLEOTIDE SEQUENCE</scope>
    <source>
        <strain evidence="10">PL_HMW_Pooled</strain>
    </source>
</reference>
<dbReference type="GO" id="GO:0004473">
    <property type="term" value="F:malate dehydrogenase (decarboxylating) (NADP+) activity"/>
    <property type="evidence" value="ECO:0007669"/>
    <property type="project" value="TreeGrafter"/>
</dbReference>
<dbReference type="SUPFAM" id="SSF51735">
    <property type="entry name" value="NAD(P)-binding Rossmann-fold domains"/>
    <property type="match status" value="1"/>
</dbReference>
<feature type="binding site" evidence="5">
    <location>
        <position position="255"/>
    </location>
    <ligand>
        <name>(S)-malate</name>
        <dbReference type="ChEBI" id="CHEBI:15589"/>
    </ligand>
</feature>
<keyword evidence="11" id="KW-1185">Reference proteome</keyword>
<dbReference type="PANTHER" id="PTHR23406">
    <property type="entry name" value="MALIC ENZYME-RELATED"/>
    <property type="match status" value="1"/>
</dbReference>
<evidence type="ECO:0000256" key="3">
    <source>
        <dbReference type="ARBA" id="ARBA00022723"/>
    </source>
</evidence>
<feature type="binding site" evidence="6">
    <location>
        <position position="70"/>
    </location>
    <ligand>
        <name>a divalent metal cation</name>
        <dbReference type="ChEBI" id="CHEBI:60240"/>
    </ligand>
</feature>
<evidence type="ECO:0000313" key="11">
    <source>
        <dbReference type="Proteomes" id="UP001219518"/>
    </source>
</evidence>
<dbReference type="EMBL" id="JAHWGI010001426">
    <property type="protein sequence ID" value="KAK3931537.1"/>
    <property type="molecule type" value="Genomic_DNA"/>
</dbReference>
<evidence type="ECO:0000256" key="5">
    <source>
        <dbReference type="PIRSR" id="PIRSR000106-2"/>
    </source>
</evidence>
<feature type="binding site" evidence="6">
    <location>
        <position position="47"/>
    </location>
    <ligand>
        <name>a divalent metal cation</name>
        <dbReference type="ChEBI" id="CHEBI:60240"/>
    </ligand>
</feature>
<dbReference type="InterPro" id="IPR015884">
    <property type="entry name" value="Malic_enzyme_CS"/>
</dbReference>
<comment type="cofactor">
    <cofactor evidence="1">
        <name>Mn(2+)</name>
        <dbReference type="ChEBI" id="CHEBI:29035"/>
    </cofactor>
</comment>
<dbReference type="SMART" id="SM01274">
    <property type="entry name" value="malic"/>
    <property type="match status" value="1"/>
</dbReference>
<evidence type="ECO:0000313" key="10">
    <source>
        <dbReference type="EMBL" id="KAK3931537.1"/>
    </source>
</evidence>
<evidence type="ECO:0000256" key="4">
    <source>
        <dbReference type="ARBA" id="ARBA00023002"/>
    </source>
</evidence>
<dbReference type="PIRSF" id="PIRSF000106">
    <property type="entry name" value="ME"/>
    <property type="match status" value="1"/>
</dbReference>
<dbReference type="Pfam" id="PF00390">
    <property type="entry name" value="malic"/>
    <property type="match status" value="1"/>
</dbReference>
<accession>A0AAE1LVI9</accession>
<dbReference type="InterPro" id="IPR012302">
    <property type="entry name" value="Malic_NAD-bd"/>
</dbReference>
<comment type="caution">
    <text evidence="10">The sequence shown here is derived from an EMBL/GenBank/DDBJ whole genome shotgun (WGS) entry which is preliminary data.</text>
</comment>
<dbReference type="GO" id="GO:0046872">
    <property type="term" value="F:metal ion binding"/>
    <property type="evidence" value="ECO:0007669"/>
    <property type="project" value="UniProtKB-KW"/>
</dbReference>
<dbReference type="PANTHER" id="PTHR23406:SF90">
    <property type="entry name" value="MALIC ENZYME-RELATED"/>
    <property type="match status" value="1"/>
</dbReference>
<name>A0AAE1LVI9_9NEOP</name>
<evidence type="ECO:0000256" key="1">
    <source>
        <dbReference type="ARBA" id="ARBA00001936"/>
    </source>
</evidence>
<dbReference type="NCBIfam" id="NF010052">
    <property type="entry name" value="PRK13529.1"/>
    <property type="match status" value="1"/>
</dbReference>
<dbReference type="GO" id="GO:0006108">
    <property type="term" value="P:malate metabolic process"/>
    <property type="evidence" value="ECO:0007669"/>
    <property type="project" value="TreeGrafter"/>
</dbReference>
<keyword evidence="3 6" id="KW-0479">Metal-binding</keyword>
<dbReference type="CDD" id="cd05312">
    <property type="entry name" value="NAD_bind_1_malic_enz"/>
    <property type="match status" value="1"/>
</dbReference>
<comment type="cofactor">
    <cofactor evidence="6">
        <name>Mg(2+)</name>
        <dbReference type="ChEBI" id="CHEBI:18420"/>
    </cofactor>
    <cofactor evidence="6">
        <name>Mn(2+)</name>
        <dbReference type="ChEBI" id="CHEBI:29035"/>
    </cofactor>
    <text evidence="6">Divalent metal cations. Prefers magnesium or manganese.</text>
</comment>
<protein>
    <recommendedName>
        <fullName evidence="7">Malic enzyme</fullName>
    </recommendedName>
</protein>
<feature type="binding site" evidence="6">
    <location>
        <position position="46"/>
    </location>
    <ligand>
        <name>a divalent metal cation</name>
        <dbReference type="ChEBI" id="CHEBI:60240"/>
    </ligand>
</feature>
<dbReference type="InterPro" id="IPR046346">
    <property type="entry name" value="Aminoacid_DH-like_N_sf"/>
</dbReference>
<dbReference type="Pfam" id="PF03949">
    <property type="entry name" value="Malic_M"/>
    <property type="match status" value="1"/>
</dbReference>
<dbReference type="InterPro" id="IPR037062">
    <property type="entry name" value="Malic_N_dom_sf"/>
</dbReference>